<protein>
    <recommendedName>
        <fullName evidence="2">Peptidase A2 domain-containing protein</fullName>
    </recommendedName>
</protein>
<gene>
    <name evidence="3" type="ORF">RF11_07330</name>
</gene>
<comment type="caution">
    <text evidence="3">The sequence shown here is derived from an EMBL/GenBank/DDBJ whole genome shotgun (WGS) entry which is preliminary data.</text>
</comment>
<dbReference type="OrthoDB" id="6932368at2759"/>
<dbReference type="PROSITE" id="PS00141">
    <property type="entry name" value="ASP_PROTEASE"/>
    <property type="match status" value="1"/>
</dbReference>
<feature type="domain" description="Peptidase A2" evidence="2">
    <location>
        <begin position="196"/>
        <end position="267"/>
    </location>
</feature>
<accession>A0A0C2JEP9</accession>
<dbReference type="EMBL" id="JWZT01003122">
    <property type="protein sequence ID" value="KII67703.1"/>
    <property type="molecule type" value="Genomic_DNA"/>
</dbReference>
<dbReference type="GO" id="GO:0004190">
    <property type="term" value="F:aspartic-type endopeptidase activity"/>
    <property type="evidence" value="ECO:0007669"/>
    <property type="project" value="InterPro"/>
</dbReference>
<proteinExistence type="predicted"/>
<evidence type="ECO:0000259" key="2">
    <source>
        <dbReference type="PROSITE" id="PS50175"/>
    </source>
</evidence>
<dbReference type="AlphaFoldDB" id="A0A0C2JEP9"/>
<dbReference type="PANTHER" id="PTHR33327">
    <property type="entry name" value="ENDONUCLEASE"/>
    <property type="match status" value="1"/>
</dbReference>
<evidence type="ECO:0000313" key="4">
    <source>
        <dbReference type="Proteomes" id="UP000031668"/>
    </source>
</evidence>
<keyword evidence="4" id="KW-1185">Reference proteome</keyword>
<dbReference type="SUPFAM" id="SSF50630">
    <property type="entry name" value="Acid proteases"/>
    <property type="match status" value="1"/>
</dbReference>
<organism evidence="3 4">
    <name type="scientific">Thelohanellus kitauei</name>
    <name type="common">Myxosporean</name>
    <dbReference type="NCBI Taxonomy" id="669202"/>
    <lineage>
        <taxon>Eukaryota</taxon>
        <taxon>Metazoa</taxon>
        <taxon>Cnidaria</taxon>
        <taxon>Myxozoa</taxon>
        <taxon>Myxosporea</taxon>
        <taxon>Bivalvulida</taxon>
        <taxon>Platysporina</taxon>
        <taxon>Myxobolidae</taxon>
        <taxon>Thelohanellus</taxon>
    </lineage>
</organism>
<sequence length="319" mass="35676">MHTGTNAVSLIFPTFCVNQQMFYLLKLKLSSLRNISDDSTIYHYIIAAFDQTTASQLLDVLHSPPANDECKRLKEGLLKVFGLNRRQRAARFVDLTECSDRMPSALLFEMQFLAGGHTSCMLFEEILLRHLPSDIRLQLAHANFTDLGILGEYADEIWHACSQNSFIDAFKAVNAKVTMPPRLLKTDVTQNFSEGRQFLIDTGADINVIPSSRDDRLHPNQNASLTAANSTRVRAHRERSLKINFGRIFQWLFITADVDQSIIGADFLKSFNLIIGLKGKSLVDPRVSASISCCLSLPKDSGCIGFIVSDAKYSLLLNE</sequence>
<evidence type="ECO:0000256" key="1">
    <source>
        <dbReference type="ARBA" id="ARBA00022801"/>
    </source>
</evidence>
<evidence type="ECO:0000313" key="3">
    <source>
        <dbReference type="EMBL" id="KII67703.1"/>
    </source>
</evidence>
<dbReference type="Proteomes" id="UP000031668">
    <property type="component" value="Unassembled WGS sequence"/>
</dbReference>
<dbReference type="Gene3D" id="2.40.70.10">
    <property type="entry name" value="Acid Proteases"/>
    <property type="match status" value="1"/>
</dbReference>
<name>A0A0C2JEP9_THEKT</name>
<dbReference type="InterPro" id="IPR021109">
    <property type="entry name" value="Peptidase_aspartic_dom_sf"/>
</dbReference>
<reference evidence="3 4" key="1">
    <citation type="journal article" date="2014" name="Genome Biol. Evol.">
        <title>The genome of the myxosporean Thelohanellus kitauei shows adaptations to nutrient acquisition within its fish host.</title>
        <authorList>
            <person name="Yang Y."/>
            <person name="Xiong J."/>
            <person name="Zhou Z."/>
            <person name="Huo F."/>
            <person name="Miao W."/>
            <person name="Ran C."/>
            <person name="Liu Y."/>
            <person name="Zhang J."/>
            <person name="Feng J."/>
            <person name="Wang M."/>
            <person name="Wang M."/>
            <person name="Wang L."/>
            <person name="Yao B."/>
        </authorList>
    </citation>
    <scope>NUCLEOTIDE SEQUENCE [LARGE SCALE GENOMIC DNA]</scope>
    <source>
        <strain evidence="3">Wuqing</strain>
    </source>
</reference>
<dbReference type="GO" id="GO:0006508">
    <property type="term" value="P:proteolysis"/>
    <property type="evidence" value="ECO:0007669"/>
    <property type="project" value="InterPro"/>
</dbReference>
<dbReference type="PANTHER" id="PTHR33327:SF3">
    <property type="entry name" value="RNA-DIRECTED DNA POLYMERASE"/>
    <property type="match status" value="1"/>
</dbReference>
<dbReference type="InterPro" id="IPR001969">
    <property type="entry name" value="Aspartic_peptidase_AS"/>
</dbReference>
<dbReference type="InterPro" id="IPR001995">
    <property type="entry name" value="Peptidase_A2_cat"/>
</dbReference>
<dbReference type="PROSITE" id="PS50175">
    <property type="entry name" value="ASP_PROT_RETROV"/>
    <property type="match status" value="1"/>
</dbReference>
<keyword evidence="1" id="KW-0378">Hydrolase</keyword>